<dbReference type="SMART" id="SM00271">
    <property type="entry name" value="DnaJ"/>
    <property type="match status" value="1"/>
</dbReference>
<gene>
    <name evidence="4" type="ORF">PBRA_008234</name>
</gene>
<dbReference type="AlphaFoldDB" id="A0A0G4J083"/>
<protein>
    <recommendedName>
        <fullName evidence="3">J domain-containing protein</fullName>
    </recommendedName>
</protein>
<dbReference type="Proteomes" id="UP000039324">
    <property type="component" value="Unassembled WGS sequence"/>
</dbReference>
<dbReference type="InterPro" id="IPR024586">
    <property type="entry name" value="DnaJ-like_C11_C"/>
</dbReference>
<keyword evidence="5" id="KW-1185">Reference proteome</keyword>
<feature type="compositionally biased region" description="Acidic residues" evidence="2">
    <location>
        <begin position="488"/>
        <end position="501"/>
    </location>
</feature>
<feature type="domain" description="J" evidence="3">
    <location>
        <begin position="40"/>
        <end position="108"/>
    </location>
</feature>
<name>A0A0G4J083_PLABS</name>
<evidence type="ECO:0000256" key="2">
    <source>
        <dbReference type="SAM" id="MobiDB-lite"/>
    </source>
</evidence>
<dbReference type="Pfam" id="PF11875">
    <property type="entry name" value="DnaJ-like_C11_C"/>
    <property type="match status" value="1"/>
</dbReference>
<dbReference type="STRING" id="37360.A0A0G4J083"/>
<reference evidence="4 5" key="1">
    <citation type="submission" date="2015-02" db="EMBL/GenBank/DDBJ databases">
        <authorList>
            <person name="Chooi Y.-H."/>
        </authorList>
    </citation>
    <scope>NUCLEOTIDE SEQUENCE [LARGE SCALE GENOMIC DNA]</scope>
    <source>
        <strain evidence="4">E3</strain>
    </source>
</reference>
<accession>A0A0G4J083</accession>
<dbReference type="InterPro" id="IPR001623">
    <property type="entry name" value="DnaJ_domain"/>
</dbReference>
<dbReference type="PANTHER" id="PTHR44157">
    <property type="entry name" value="DNAJ HOMOLOG SUBFAMILY C MEMBER 11"/>
    <property type="match status" value="1"/>
</dbReference>
<dbReference type="Gene3D" id="1.10.287.110">
    <property type="entry name" value="DnaJ domain"/>
    <property type="match status" value="1"/>
</dbReference>
<keyword evidence="1" id="KW-0143">Chaperone</keyword>
<dbReference type="GO" id="GO:0005739">
    <property type="term" value="C:mitochondrion"/>
    <property type="evidence" value="ECO:0007669"/>
    <property type="project" value="GOC"/>
</dbReference>
<dbReference type="Pfam" id="PF00226">
    <property type="entry name" value="DnaJ"/>
    <property type="match status" value="1"/>
</dbReference>
<dbReference type="GO" id="GO:0042407">
    <property type="term" value="P:cristae formation"/>
    <property type="evidence" value="ECO:0007669"/>
    <property type="project" value="TreeGrafter"/>
</dbReference>
<evidence type="ECO:0000256" key="1">
    <source>
        <dbReference type="ARBA" id="ARBA00023186"/>
    </source>
</evidence>
<dbReference type="EMBL" id="CDSF01000104">
    <property type="protein sequence ID" value="CEP00922.1"/>
    <property type="molecule type" value="Genomic_DNA"/>
</dbReference>
<feature type="region of interest" description="Disordered" evidence="2">
    <location>
        <begin position="480"/>
        <end position="501"/>
    </location>
</feature>
<dbReference type="OrthoDB" id="18010at2759"/>
<dbReference type="InterPro" id="IPR036869">
    <property type="entry name" value="J_dom_sf"/>
</dbReference>
<sequence>MAVPHGTTAPRDNTTDVEAALLDVSPEDWDAVTVAAGGESPYAVLNVPPTAPPGEIRQRYRQMSLLAHPDRSSSAANKSALAGMFPVISQANQTLSTLSSRIAFDVQGEPTPIDPFIESLLSPYAIERTVLDRAIDRDIDIADHDAHLQLSCAAGNSPTSAEMQTQATVDCGTGIDHLLVSASCSVIDTGRHLAPTSVLTTTSVAWLHAISRQSSSRVTLSLPLGLDAELRHEFSSMTSAAVGMGLRTIRHRRRRTLPSLWLRLTRSFSRYVSAVMQIALEPVLALSISAKRASRTRSGVTISGGLRLSGVNSGLEVRISSTDGRAESRGTYVEVRGLLTQASLEVGTSYRIGRRVRVRYGVTLDAMDGVSLAVSLERGACRLRVPLSIWRDETGPSLSGRWLLFAVAPIIGRLLWTLSCSRVSDRYLSDSGCAYVEQRKAALHWQATNAASATRIRQREEDIDGLVIVQAVYGDLSTKESTAHDAADDGGDDDDDVDDSVADEWSRTFPSSMDATIPLQCLVADSRLVLAGPHSAHDGLFEIRHGPLCKLRVRYLYRCIVHECTVTDDQELALPNLSHIKE</sequence>
<dbReference type="PANTHER" id="PTHR44157:SF1">
    <property type="entry name" value="DNAJ HOMOLOG SUBFAMILY C MEMBER 11"/>
    <property type="match status" value="1"/>
</dbReference>
<evidence type="ECO:0000313" key="4">
    <source>
        <dbReference type="EMBL" id="CEP00922.1"/>
    </source>
</evidence>
<dbReference type="CDD" id="cd06257">
    <property type="entry name" value="DnaJ"/>
    <property type="match status" value="1"/>
</dbReference>
<evidence type="ECO:0000313" key="5">
    <source>
        <dbReference type="Proteomes" id="UP000039324"/>
    </source>
</evidence>
<organism evidence="4 5">
    <name type="scientific">Plasmodiophora brassicae</name>
    <name type="common">Clubroot disease agent</name>
    <dbReference type="NCBI Taxonomy" id="37360"/>
    <lineage>
        <taxon>Eukaryota</taxon>
        <taxon>Sar</taxon>
        <taxon>Rhizaria</taxon>
        <taxon>Endomyxa</taxon>
        <taxon>Phytomyxea</taxon>
        <taxon>Plasmodiophorida</taxon>
        <taxon>Plasmodiophoridae</taxon>
        <taxon>Plasmodiophora</taxon>
    </lineage>
</organism>
<dbReference type="OMA" id="PLANFEY"/>
<evidence type="ECO:0000259" key="3">
    <source>
        <dbReference type="PROSITE" id="PS50076"/>
    </source>
</evidence>
<proteinExistence type="predicted"/>
<dbReference type="InterPro" id="IPR052243">
    <property type="entry name" value="Mito_inner_membrane_organizer"/>
</dbReference>
<dbReference type="SUPFAM" id="SSF46565">
    <property type="entry name" value="Chaperone J-domain"/>
    <property type="match status" value="1"/>
</dbReference>
<dbReference type="PROSITE" id="PS50076">
    <property type="entry name" value="DNAJ_2"/>
    <property type="match status" value="1"/>
</dbReference>